<keyword evidence="1" id="KW-0472">Membrane</keyword>
<evidence type="ECO:0000313" key="3">
    <source>
        <dbReference type="EMBL" id="MCT9002121.1"/>
    </source>
</evidence>
<dbReference type="Pfam" id="PF01882">
    <property type="entry name" value="DUF58"/>
    <property type="match status" value="1"/>
</dbReference>
<evidence type="ECO:0000313" key="4">
    <source>
        <dbReference type="Proteomes" id="UP001300496"/>
    </source>
</evidence>
<gene>
    <name evidence="3" type="ORF">N4R40_07070</name>
</gene>
<keyword evidence="1" id="KW-0812">Transmembrane</keyword>
<organism evidence="3 4">
    <name type="scientific">Microbacterium memoriense</name>
    <dbReference type="NCBI Taxonomy" id="2978350"/>
    <lineage>
        <taxon>Bacteria</taxon>
        <taxon>Bacillati</taxon>
        <taxon>Actinomycetota</taxon>
        <taxon>Actinomycetes</taxon>
        <taxon>Micrococcales</taxon>
        <taxon>Microbacteriaceae</taxon>
        <taxon>Microbacterium</taxon>
    </lineage>
</organism>
<feature type="domain" description="DUF58" evidence="2">
    <location>
        <begin position="205"/>
        <end position="316"/>
    </location>
</feature>
<sequence length="414" mass="43618">MTRWPLTVRGTGAALLSLLCFVLAHEFRLTELIYVGVLLAAVVIASVATLHLVRRTETVSRSFSPDVVAVGSDVDVRARVAIRSPLPIAQGRWTDTLPRGISGDATGDFPAVASGMRTERNGVEITYQVRAERRGVRRFGPLTITSTDPFGFARRRHAVGGTVALTVAPVIVDLGALADLPGEAGGSMHTATHQLGQGADNLVPRHYTPGDSMRRIHWRASAHRDELMVRQEEQETAPEATVIFDRAVRRWDQSAARAPGADPGFEAAVSAAVSAVARFVAEGYRVSVLEVDGAELCAPIDSGDMAGALHLAMSLATIVTHGQASLDATVRLFAGTMTGPLVVVTGILDEADAALLGPLAHHSSLPILLAVAPHGTALARASDAGWRAAGIGPDDDLTQAWRSVVDRGTSRVGG</sequence>
<feature type="transmembrane region" description="Helical" evidence="1">
    <location>
        <begin position="34"/>
        <end position="53"/>
    </location>
</feature>
<keyword evidence="1" id="KW-1133">Transmembrane helix</keyword>
<evidence type="ECO:0000259" key="2">
    <source>
        <dbReference type="Pfam" id="PF01882"/>
    </source>
</evidence>
<reference evidence="3 4" key="1">
    <citation type="journal article" date="2024" name="Int. J. Syst. Evol. Microbiol.">
        <title>Microbacterium memoriense sp. nov., a member of the Actinomycetota from marine beach sediment of the north coast of Portugal.</title>
        <authorList>
            <person name="Santos J.D.N.D."/>
            <person name="Klimek D."/>
            <person name="Calusinska M."/>
            <person name="Lobo-da-Cunha A."/>
            <person name="Catita J."/>
            <person name="Goncalves H."/>
            <person name="Gonzalez I."/>
            <person name="Lage O.M."/>
        </authorList>
    </citation>
    <scope>NUCLEOTIDE SEQUENCE [LARGE SCALE GENOMIC DNA]</scope>
    <source>
        <strain evidence="3 4">PMIC_1C1B</strain>
    </source>
</reference>
<dbReference type="EMBL" id="JAODOR010000008">
    <property type="protein sequence ID" value="MCT9002121.1"/>
    <property type="molecule type" value="Genomic_DNA"/>
</dbReference>
<accession>A0ABT2PC03</accession>
<protein>
    <submittedName>
        <fullName evidence="3">DUF58 domain-containing protein</fullName>
    </submittedName>
</protein>
<proteinExistence type="predicted"/>
<dbReference type="InterPro" id="IPR002881">
    <property type="entry name" value="DUF58"/>
</dbReference>
<comment type="caution">
    <text evidence="3">The sequence shown here is derived from an EMBL/GenBank/DDBJ whole genome shotgun (WGS) entry which is preliminary data.</text>
</comment>
<name>A0ABT2PC03_9MICO</name>
<dbReference type="RefSeq" id="WP_261606655.1">
    <property type="nucleotide sequence ID" value="NZ_JAODOR010000008.1"/>
</dbReference>
<dbReference type="Proteomes" id="UP001300496">
    <property type="component" value="Unassembled WGS sequence"/>
</dbReference>
<dbReference type="PANTHER" id="PTHR34351:SF1">
    <property type="entry name" value="SLR1927 PROTEIN"/>
    <property type="match status" value="1"/>
</dbReference>
<keyword evidence="4" id="KW-1185">Reference proteome</keyword>
<evidence type="ECO:0000256" key="1">
    <source>
        <dbReference type="SAM" id="Phobius"/>
    </source>
</evidence>
<dbReference type="PANTHER" id="PTHR34351">
    <property type="entry name" value="SLR1927 PROTEIN-RELATED"/>
    <property type="match status" value="1"/>
</dbReference>